<name>A0A413IH99_9BACT</name>
<dbReference type="Proteomes" id="UP000286063">
    <property type="component" value="Unassembled WGS sequence"/>
</dbReference>
<organism evidence="1 2">
    <name type="scientific">Butyricimonas virosa</name>
    <dbReference type="NCBI Taxonomy" id="544645"/>
    <lineage>
        <taxon>Bacteria</taxon>
        <taxon>Pseudomonadati</taxon>
        <taxon>Bacteroidota</taxon>
        <taxon>Bacteroidia</taxon>
        <taxon>Bacteroidales</taxon>
        <taxon>Odoribacteraceae</taxon>
        <taxon>Butyricimonas</taxon>
    </lineage>
</organism>
<accession>A0A413IH99</accession>
<comment type="caution">
    <text evidence="1">The sequence shown here is derived from an EMBL/GenBank/DDBJ whole genome shotgun (WGS) entry which is preliminary data.</text>
</comment>
<protein>
    <submittedName>
        <fullName evidence="1">Uncharacterized protein</fullName>
    </submittedName>
</protein>
<gene>
    <name evidence="1" type="ORF">DXA50_20305</name>
</gene>
<dbReference type="AlphaFoldDB" id="A0A413IH99"/>
<proteinExistence type="predicted"/>
<sequence length="560" mass="65668">MANDIDEKTANSVPYAQTCIWEWYTSLLSDPKLSLNLLPSLDLYLLTTMKIVVQTKNRVIFKSFIAATIDKFWFHNFDLYSKTKNSASLIMKIQEELPGTIFPKEFEDLKELASHIKDEEEKIRIQETIHEKIRYNHISFTVTVLGAYCLFKTEYKFIEYILKYNQPDNSTTQYINKDIVPTNINVLLKLYKNYPSFIPIFFNIWEGHSDGQLWFKKYISLLVCNLVRTNHSGTNYRKNPDANKQDLEYDHICINDIKSILTDDYNESDIINAIGLTQENRVDAIKFLENISEQITESINKEKKQQKLDKEKVKAFEESIRADIQDRSIWLNILQETLPNESTNKSYSLRIGDKQVIEKSFLAENDNGLYFGFSRGFSEIILNQINYYVESRIRVSFQLNPDKEPIEKNNFKEKIMDLDETWIVLFINYPSIFDWVYNLPDFQLIFKNKLVGITGKGTHIYTTTDPADENARVIIFRKTQISKVNIQLDIQVKDLYKEEEERYKIIKQKPNWLNNDHGNKEKEDHLCRCALIQMSGEFSFSIAEKASIYIFGECNLNCVS</sequence>
<evidence type="ECO:0000313" key="1">
    <source>
        <dbReference type="EMBL" id="RGY10502.1"/>
    </source>
</evidence>
<feature type="non-terminal residue" evidence="1">
    <location>
        <position position="560"/>
    </location>
</feature>
<dbReference type="EMBL" id="QSCR01000076">
    <property type="protein sequence ID" value="RGY10502.1"/>
    <property type="molecule type" value="Genomic_DNA"/>
</dbReference>
<evidence type="ECO:0000313" key="2">
    <source>
        <dbReference type="Proteomes" id="UP000286063"/>
    </source>
</evidence>
<reference evidence="1 2" key="1">
    <citation type="submission" date="2018-08" db="EMBL/GenBank/DDBJ databases">
        <title>A genome reference for cultivated species of the human gut microbiota.</title>
        <authorList>
            <person name="Zou Y."/>
            <person name="Xue W."/>
            <person name="Luo G."/>
        </authorList>
    </citation>
    <scope>NUCLEOTIDE SEQUENCE [LARGE SCALE GENOMIC DNA]</scope>
    <source>
        <strain evidence="1 2">OF02-7</strain>
    </source>
</reference>